<dbReference type="GO" id="GO:0004331">
    <property type="term" value="F:fructose-2,6-bisphosphate 2-phosphatase activity"/>
    <property type="evidence" value="ECO:0007669"/>
    <property type="project" value="TreeGrafter"/>
</dbReference>
<dbReference type="Pfam" id="PF00300">
    <property type="entry name" value="His_Phos_1"/>
    <property type="match status" value="1"/>
</dbReference>
<dbReference type="PANTHER" id="PTHR46517:SF1">
    <property type="entry name" value="FRUCTOSE-2,6-BISPHOSPHATASE TIGAR"/>
    <property type="match status" value="1"/>
</dbReference>
<evidence type="ECO:0000313" key="4">
    <source>
        <dbReference type="EMBL" id="OKZ10521.1"/>
    </source>
</evidence>
<name>A0A854C0V5_9BACT</name>
<dbReference type="InterPro" id="IPR013078">
    <property type="entry name" value="His_Pase_superF_clade-1"/>
</dbReference>
<dbReference type="PROSITE" id="PS00175">
    <property type="entry name" value="PG_MUTASE"/>
    <property type="match status" value="1"/>
</dbReference>
<accession>A0A854C0V5</accession>
<dbReference type="AlphaFoldDB" id="A0A854C0V5"/>
<feature type="active site" description="Proton donor/acceptor" evidence="2">
    <location>
        <position position="83"/>
    </location>
</feature>
<reference evidence="4 5" key="1">
    <citation type="journal article" date="2016" name="Nat. Biotechnol.">
        <title>Measurement of bacterial replication rates in microbial communities.</title>
        <authorList>
            <person name="Brown C.T."/>
            <person name="Olm M.R."/>
            <person name="Thomas B.C."/>
            <person name="Banfield J.F."/>
        </authorList>
    </citation>
    <scope>NUCLEOTIDE SEQUENCE [LARGE SCALE GENOMIC DNA]</scope>
    <source>
        <strain evidence="4">45_130</strain>
    </source>
</reference>
<keyword evidence="1" id="KW-0378">Hydrolase</keyword>
<dbReference type="GO" id="GO:0045820">
    <property type="term" value="P:negative regulation of glycolytic process"/>
    <property type="evidence" value="ECO:0007669"/>
    <property type="project" value="TreeGrafter"/>
</dbReference>
<dbReference type="InterPro" id="IPR001345">
    <property type="entry name" value="PG/BPGM_mutase_AS"/>
</dbReference>
<proteinExistence type="predicted"/>
<evidence type="ECO:0000256" key="2">
    <source>
        <dbReference type="PIRSR" id="PIRSR613078-1"/>
    </source>
</evidence>
<dbReference type="Gene3D" id="3.40.50.1240">
    <property type="entry name" value="Phosphoglycerate mutase-like"/>
    <property type="match status" value="1"/>
</dbReference>
<dbReference type="InterPro" id="IPR029033">
    <property type="entry name" value="His_PPase_superfam"/>
</dbReference>
<feature type="binding site" evidence="3">
    <location>
        <position position="59"/>
    </location>
    <ligand>
        <name>substrate</name>
    </ligand>
</feature>
<dbReference type="SMART" id="SM00855">
    <property type="entry name" value="PGAM"/>
    <property type="match status" value="1"/>
</dbReference>
<dbReference type="PANTHER" id="PTHR46517">
    <property type="entry name" value="FRUCTOSE-2,6-BISPHOSPHATASE TIGAR"/>
    <property type="match status" value="1"/>
</dbReference>
<evidence type="ECO:0000256" key="3">
    <source>
        <dbReference type="PIRSR" id="PIRSR613078-2"/>
    </source>
</evidence>
<organism evidence="4 5">
    <name type="scientific">Phocaeicola plebeius</name>
    <dbReference type="NCBI Taxonomy" id="310297"/>
    <lineage>
        <taxon>Bacteria</taxon>
        <taxon>Pseudomonadati</taxon>
        <taxon>Bacteroidota</taxon>
        <taxon>Bacteroidia</taxon>
        <taxon>Bacteroidales</taxon>
        <taxon>Bacteroidaceae</taxon>
        <taxon>Phocaeicola</taxon>
    </lineage>
</organism>
<feature type="active site" description="Tele-phosphohistidine intermediate" evidence="2">
    <location>
        <position position="10"/>
    </location>
</feature>
<protein>
    <recommendedName>
        <fullName evidence="6">Histidine phosphatase family protein</fullName>
    </recommendedName>
</protein>
<sequence>MATKLYLIRHGETVENVAHILQGQIDGNLSERGIQQAKDAREALRDIAFDAIVCSDLKRCRDTAAILNEAHGLDINYTKLLRERDWGSITGMVADGTRKIEIPEDAESMSALTVRAKIFLNFILDTYPDKTVLAVSHGFFCRVVQAVYYGQTIKDVVPMTNTEVRILELDGTKRY</sequence>
<dbReference type="Proteomes" id="UP000186685">
    <property type="component" value="Unassembled WGS sequence"/>
</dbReference>
<dbReference type="InterPro" id="IPR051695">
    <property type="entry name" value="Phosphoglycerate_Mutase"/>
</dbReference>
<evidence type="ECO:0008006" key="6">
    <source>
        <dbReference type="Google" id="ProtNLM"/>
    </source>
</evidence>
<feature type="binding site" evidence="3">
    <location>
        <begin position="9"/>
        <end position="16"/>
    </location>
    <ligand>
        <name>substrate</name>
    </ligand>
</feature>
<dbReference type="GO" id="GO:0043456">
    <property type="term" value="P:regulation of pentose-phosphate shunt"/>
    <property type="evidence" value="ECO:0007669"/>
    <property type="project" value="TreeGrafter"/>
</dbReference>
<dbReference type="GO" id="GO:0005829">
    <property type="term" value="C:cytosol"/>
    <property type="evidence" value="ECO:0007669"/>
    <property type="project" value="TreeGrafter"/>
</dbReference>
<evidence type="ECO:0000256" key="1">
    <source>
        <dbReference type="ARBA" id="ARBA00022801"/>
    </source>
</evidence>
<comment type="caution">
    <text evidence="4">The sequence shown here is derived from an EMBL/GenBank/DDBJ whole genome shotgun (WGS) entry which is preliminary data.</text>
</comment>
<dbReference type="SUPFAM" id="SSF53254">
    <property type="entry name" value="Phosphoglycerate mutase-like"/>
    <property type="match status" value="1"/>
</dbReference>
<gene>
    <name evidence="4" type="ORF">BHV76_06485</name>
</gene>
<evidence type="ECO:0000313" key="5">
    <source>
        <dbReference type="Proteomes" id="UP000186685"/>
    </source>
</evidence>
<dbReference type="EMBL" id="MNQR01000019">
    <property type="protein sequence ID" value="OKZ10521.1"/>
    <property type="molecule type" value="Genomic_DNA"/>
</dbReference>
<dbReference type="CDD" id="cd07067">
    <property type="entry name" value="HP_PGM_like"/>
    <property type="match status" value="1"/>
</dbReference>